<dbReference type="Pfam" id="PF00083">
    <property type="entry name" value="Sugar_tr"/>
    <property type="match status" value="1"/>
</dbReference>
<feature type="transmembrane region" description="Helical" evidence="5">
    <location>
        <begin position="335"/>
        <end position="354"/>
    </location>
</feature>
<keyword evidence="2 5" id="KW-0812">Transmembrane</keyword>
<dbReference type="SUPFAM" id="SSF103473">
    <property type="entry name" value="MFS general substrate transporter"/>
    <property type="match status" value="1"/>
</dbReference>
<feature type="transmembrane region" description="Helical" evidence="5">
    <location>
        <begin position="308"/>
        <end position="329"/>
    </location>
</feature>
<feature type="transmembrane region" description="Helical" evidence="5">
    <location>
        <begin position="273"/>
        <end position="296"/>
    </location>
</feature>
<dbReference type="EMBL" id="CAXKWB010043874">
    <property type="protein sequence ID" value="CAL4160033.1"/>
    <property type="molecule type" value="Genomic_DNA"/>
</dbReference>
<keyword evidence="8" id="KW-1185">Reference proteome</keyword>
<gene>
    <name evidence="7" type="ORF">MNOR_LOCUS32376</name>
</gene>
<dbReference type="InterPro" id="IPR005828">
    <property type="entry name" value="MFS_sugar_transport-like"/>
</dbReference>
<accession>A0AAV2S2J5</accession>
<protein>
    <recommendedName>
        <fullName evidence="6">Major facilitator superfamily (MFS) profile domain-containing protein</fullName>
    </recommendedName>
</protein>
<evidence type="ECO:0000256" key="4">
    <source>
        <dbReference type="ARBA" id="ARBA00023136"/>
    </source>
</evidence>
<feature type="transmembrane region" description="Helical" evidence="5">
    <location>
        <begin position="219"/>
        <end position="237"/>
    </location>
</feature>
<evidence type="ECO:0000259" key="6">
    <source>
        <dbReference type="PROSITE" id="PS50850"/>
    </source>
</evidence>
<proteinExistence type="predicted"/>
<feature type="domain" description="Major facilitator superfamily (MFS) profile" evidence="6">
    <location>
        <begin position="179"/>
        <end position="416"/>
    </location>
</feature>
<dbReference type="PANTHER" id="PTHR24064">
    <property type="entry name" value="SOLUTE CARRIER FAMILY 22 MEMBER"/>
    <property type="match status" value="1"/>
</dbReference>
<dbReference type="Proteomes" id="UP001497623">
    <property type="component" value="Unassembled WGS sequence"/>
</dbReference>
<dbReference type="GO" id="GO:0016020">
    <property type="term" value="C:membrane"/>
    <property type="evidence" value="ECO:0007669"/>
    <property type="project" value="UniProtKB-SubCell"/>
</dbReference>
<evidence type="ECO:0000256" key="2">
    <source>
        <dbReference type="ARBA" id="ARBA00022692"/>
    </source>
</evidence>
<feature type="non-terminal residue" evidence="7">
    <location>
        <position position="1"/>
    </location>
</feature>
<comment type="caution">
    <text evidence="7">The sequence shown here is derived from an EMBL/GenBank/DDBJ whole genome shotgun (WGS) entry which is preliminary data.</text>
</comment>
<dbReference type="InterPro" id="IPR036259">
    <property type="entry name" value="MFS_trans_sf"/>
</dbReference>
<dbReference type="Gene3D" id="1.20.1250.20">
    <property type="entry name" value="MFS general substrate transporter like domains"/>
    <property type="match status" value="1"/>
</dbReference>
<dbReference type="GO" id="GO:0022857">
    <property type="term" value="F:transmembrane transporter activity"/>
    <property type="evidence" value="ECO:0007669"/>
    <property type="project" value="InterPro"/>
</dbReference>
<feature type="non-terminal residue" evidence="7">
    <location>
        <position position="416"/>
    </location>
</feature>
<organism evidence="7 8">
    <name type="scientific">Meganyctiphanes norvegica</name>
    <name type="common">Northern krill</name>
    <name type="synonym">Thysanopoda norvegica</name>
    <dbReference type="NCBI Taxonomy" id="48144"/>
    <lineage>
        <taxon>Eukaryota</taxon>
        <taxon>Metazoa</taxon>
        <taxon>Ecdysozoa</taxon>
        <taxon>Arthropoda</taxon>
        <taxon>Crustacea</taxon>
        <taxon>Multicrustacea</taxon>
        <taxon>Malacostraca</taxon>
        <taxon>Eumalacostraca</taxon>
        <taxon>Eucarida</taxon>
        <taxon>Euphausiacea</taxon>
        <taxon>Euphausiidae</taxon>
        <taxon>Meganyctiphanes</taxon>
    </lineage>
</organism>
<keyword evidence="3 5" id="KW-1133">Transmembrane helix</keyword>
<feature type="transmembrane region" description="Helical" evidence="5">
    <location>
        <begin position="249"/>
        <end position="267"/>
    </location>
</feature>
<evidence type="ECO:0000256" key="3">
    <source>
        <dbReference type="ARBA" id="ARBA00022989"/>
    </source>
</evidence>
<evidence type="ECO:0000313" key="7">
    <source>
        <dbReference type="EMBL" id="CAL4160033.1"/>
    </source>
</evidence>
<dbReference type="InterPro" id="IPR020846">
    <property type="entry name" value="MFS_dom"/>
</dbReference>
<keyword evidence="4 5" id="KW-0472">Membrane</keyword>
<dbReference type="PROSITE" id="PS50850">
    <property type="entry name" value="MFS"/>
    <property type="match status" value="1"/>
</dbReference>
<evidence type="ECO:0000256" key="5">
    <source>
        <dbReference type="SAM" id="Phobius"/>
    </source>
</evidence>
<evidence type="ECO:0000313" key="8">
    <source>
        <dbReference type="Proteomes" id="UP001497623"/>
    </source>
</evidence>
<comment type="subcellular location">
    <subcellularLocation>
        <location evidence="1">Membrane</location>
        <topology evidence="1">Multi-pass membrane protein</topology>
    </subcellularLocation>
</comment>
<dbReference type="AlphaFoldDB" id="A0AAV2S2J5"/>
<reference evidence="7 8" key="1">
    <citation type="submission" date="2024-05" db="EMBL/GenBank/DDBJ databases">
        <authorList>
            <person name="Wallberg A."/>
        </authorList>
    </citation>
    <scope>NUCLEOTIDE SEQUENCE [LARGE SCALE GENOMIC DNA]</scope>
</reference>
<evidence type="ECO:0000256" key="1">
    <source>
        <dbReference type="ARBA" id="ARBA00004141"/>
    </source>
</evidence>
<name>A0AAV2S2J5_MEGNR</name>
<sequence length="416" mass="47750">QRRTMQVAQSSNVIPVKKKVSVCYVYIPEDGLQEESSNECIKPVPERKISVARRRKSVTVINNIQQPNKRKISLPARNSVDQNEEVRKKKLSLCNLSNHGSPNDTEVADILCTVGFGHWNIWFILLISLCQASGQIQYFNSVFTNMPTDFRCEDQHKIDHLCRDFKEDFVHNDPMPNNKTHQISLSKYSERICSEYVHDKFVFASTFSKEFHLVCDKAWLSQLFQLILVLGGIMGNFFTGVSDKYGRAVVIKVTSYIYLLGVLIVGFEPHSHIVLLGRFLIGFCYPILNGAAYTLVMETTTSQYRSIVGTMVFLPFDLCTILLGFLAYYVHQWKMLHILISIPIYPLPFVAMLISESPRWLIQQGYFEEAYDVLKDASTKNRSILPTKEKLIQVMKEMKQGVLWEKSQSNKKCTFA</sequence>